<dbReference type="EMBL" id="CP001661">
    <property type="protein sequence ID" value="ACT19155.1"/>
    <property type="molecule type" value="Genomic_DNA"/>
</dbReference>
<protein>
    <submittedName>
        <fullName evidence="2">GCN5-related N-acetyltransferase</fullName>
    </submittedName>
</protein>
<reference evidence="2" key="1">
    <citation type="submission" date="2009-07" db="EMBL/GenBank/DDBJ databases">
        <title>Complete sequence of Geobacter sp. M21.</title>
        <authorList>
            <consortium name="US DOE Joint Genome Institute"/>
            <person name="Lucas S."/>
            <person name="Copeland A."/>
            <person name="Lapidus A."/>
            <person name="Glavina del Rio T."/>
            <person name="Dalin E."/>
            <person name="Tice H."/>
            <person name="Bruce D."/>
            <person name="Goodwin L."/>
            <person name="Pitluck S."/>
            <person name="Saunders E."/>
            <person name="Brettin T."/>
            <person name="Detter J.C."/>
            <person name="Han C."/>
            <person name="Larimer F."/>
            <person name="Land M."/>
            <person name="Hauser L."/>
            <person name="Kyrpides N."/>
            <person name="Ovchinnikova G."/>
            <person name="Lovley D."/>
        </authorList>
    </citation>
    <scope>NUCLEOTIDE SEQUENCE [LARGE SCALE GENOMIC DNA]</scope>
    <source>
        <strain evidence="2">M21</strain>
    </source>
</reference>
<keyword evidence="2" id="KW-0808">Transferase</keyword>
<name>C6E3G3_GEOSM</name>
<dbReference type="STRING" id="443144.GM21_3127"/>
<dbReference type="KEGG" id="gem:GM21_3127"/>
<dbReference type="GO" id="GO:0016740">
    <property type="term" value="F:transferase activity"/>
    <property type="evidence" value="ECO:0007669"/>
    <property type="project" value="UniProtKB-KW"/>
</dbReference>
<dbReference type="HOGENOM" id="CLU_081246_0_0_7"/>
<organism evidence="2">
    <name type="scientific">Geobacter sp. (strain M21)</name>
    <dbReference type="NCBI Taxonomy" id="443144"/>
    <lineage>
        <taxon>Bacteria</taxon>
        <taxon>Pseudomonadati</taxon>
        <taxon>Thermodesulfobacteriota</taxon>
        <taxon>Desulfuromonadia</taxon>
        <taxon>Geobacterales</taxon>
        <taxon>Geobacteraceae</taxon>
        <taxon>Geobacter</taxon>
    </lineage>
</organism>
<evidence type="ECO:0000256" key="1">
    <source>
        <dbReference type="SAM" id="MobiDB-lite"/>
    </source>
</evidence>
<dbReference type="AlphaFoldDB" id="C6E3G3"/>
<sequence>MDHVIDAIGKSPVQHGPRDEMAYLTYLDPVDAPLIVESLERLVCSRGYSKVVAKVPAKETGRFLAAGYQLEAALPCFSHEDDAACFMAKYFSSDRKKESQPLLVREVLAAAHLQQPVGVLPAAPADVRVFEMPESEYGRVAEFLCQFSDMGSADPSPVSATMRKGAFFLGAGADDGLSALARVTVDSNTGSAEITEVASSETGDEILVNHLLQQLERKLVAMGVKKLLAMARACSLGDNILFARNGYHFAGTLTNNTCRRGRMESANVWFKHLQEDPRMAWSSVLKAEQKPQPMQDSPFPPTLEQQ</sequence>
<accession>C6E3G3</accession>
<proteinExistence type="predicted"/>
<gene>
    <name evidence="2" type="ordered locus">GM21_3127</name>
</gene>
<evidence type="ECO:0000313" key="2">
    <source>
        <dbReference type="EMBL" id="ACT19155.1"/>
    </source>
</evidence>
<feature type="region of interest" description="Disordered" evidence="1">
    <location>
        <begin position="285"/>
        <end position="306"/>
    </location>
</feature>
<dbReference type="eggNOG" id="COG0456">
    <property type="taxonomic scope" value="Bacteria"/>
</dbReference>
<dbReference type="OrthoDB" id="9790652at2"/>